<feature type="domain" description="Peptidase S8/S53" evidence="6">
    <location>
        <begin position="589"/>
        <end position="796"/>
    </location>
</feature>
<proteinExistence type="inferred from homology"/>
<dbReference type="Gene3D" id="3.40.50.200">
    <property type="entry name" value="Peptidase S8/S53 domain"/>
    <property type="match status" value="1"/>
</dbReference>
<keyword evidence="3 4" id="KW-0720">Serine protease</keyword>
<evidence type="ECO:0000256" key="3">
    <source>
        <dbReference type="ARBA" id="ARBA00022825"/>
    </source>
</evidence>
<sequence length="860" mass="95499">MEPIREQTQNSEQTPAFKLLEDLFLAEARLRRFQSKETSDGVLYHRSASSQSDFCRVAEKLLLHVPEIIYEHGHDDSGNILHAVCDIGTKGMAEIVIKVLEEKGVMGSFLDELDERGRSPIGLAALRKDIALLELVASPFDSKWIDHVALVAEKGKAPQLEVLLRGRRHNSMEPPLPLGVYLLAARSDNCVPIWNLLVQFDQGRVRWPLVLKRALESRDLPATRRILASYPQQALGDQEELLKITKLAVKLSKGPKGHHYRDPTGRISMEIERLILYHMVQNLELSVLKVCWPGGTDSKEFGLGLDLQNPGDWKWFCRMVKTAAQEVESWQGKKHEGDATNNLGERASPARGTNNRRSFYNVEFHPYLKSVTIPDLDQFRNHECAAEVSHLFGNEVKHILQWLRLVKGVKEITKVRVLDSRHQPHSQEAIEQAISGLEIGELDWKRLDLSTRVVRNAAGVHTLHLYGSGSWTPIDHWVGKSGLELLAATVRRADLVLQDSVSGICRAQLQEQQKMISNSLSGEGWNPGQQTGAEHRQFWVQASPWTITRRAEMGEKPGLVPEGRETVIRLGRFVPWYQKIHRKEQGRPTRVAIIDSGIDLGEFQSARDVSGDTFCGGSWWLSAEQHGTQMAKMITSIDPCCKLWIAQVADDRTSITIEAVALHRAIEEEVDIISMSFALNETNDKLQNAINLAHSSDIVLLCSTADEGENRTRAWPASFRSTLAIAACNDAGEKLGSSTSAAQYYFRGENVLCESASGGIRKAGENGAGGDGGGSGEMISGSSVATAIAAGVASLCLACCEIDGIRLDVRGKDQKVRDLFDRAKEGKYVCPWMLFGETARGDQDYMFLPVTGESVTGEYY</sequence>
<feature type="active site" description="Charge relay system" evidence="4">
    <location>
        <position position="783"/>
    </location>
</feature>
<gene>
    <name evidence="7" type="ORF">C8A00DRAFT_17410</name>
</gene>
<dbReference type="PROSITE" id="PS51892">
    <property type="entry name" value="SUBTILASE"/>
    <property type="match status" value="1"/>
</dbReference>
<dbReference type="InterPro" id="IPR015500">
    <property type="entry name" value="Peptidase_S8_subtilisin-rel"/>
</dbReference>
<evidence type="ECO:0000256" key="4">
    <source>
        <dbReference type="PROSITE-ProRule" id="PRU01240"/>
    </source>
</evidence>
<evidence type="ECO:0000259" key="6">
    <source>
        <dbReference type="Pfam" id="PF00082"/>
    </source>
</evidence>
<feature type="region of interest" description="Disordered" evidence="5">
    <location>
        <begin position="329"/>
        <end position="352"/>
    </location>
</feature>
<dbReference type="InterPro" id="IPR000209">
    <property type="entry name" value="Peptidase_S8/S53_dom"/>
</dbReference>
<keyword evidence="8" id="KW-1185">Reference proteome</keyword>
<name>A0AAN6ZUW1_9PEZI</name>
<dbReference type="Proteomes" id="UP001302745">
    <property type="component" value="Unassembled WGS sequence"/>
</dbReference>
<reference evidence="7" key="1">
    <citation type="journal article" date="2023" name="Mol. Phylogenet. Evol.">
        <title>Genome-scale phylogeny and comparative genomics of the fungal order Sordariales.</title>
        <authorList>
            <person name="Hensen N."/>
            <person name="Bonometti L."/>
            <person name="Westerberg I."/>
            <person name="Brannstrom I.O."/>
            <person name="Guillou S."/>
            <person name="Cros-Aarteil S."/>
            <person name="Calhoun S."/>
            <person name="Haridas S."/>
            <person name="Kuo A."/>
            <person name="Mondo S."/>
            <person name="Pangilinan J."/>
            <person name="Riley R."/>
            <person name="LaButti K."/>
            <person name="Andreopoulos B."/>
            <person name="Lipzen A."/>
            <person name="Chen C."/>
            <person name="Yan M."/>
            <person name="Daum C."/>
            <person name="Ng V."/>
            <person name="Clum A."/>
            <person name="Steindorff A."/>
            <person name="Ohm R.A."/>
            <person name="Martin F."/>
            <person name="Silar P."/>
            <person name="Natvig D.O."/>
            <person name="Lalanne C."/>
            <person name="Gautier V."/>
            <person name="Ament-Velasquez S.L."/>
            <person name="Kruys A."/>
            <person name="Hutchinson M.I."/>
            <person name="Powell A.J."/>
            <person name="Barry K."/>
            <person name="Miller A.N."/>
            <person name="Grigoriev I.V."/>
            <person name="Debuchy R."/>
            <person name="Gladieux P."/>
            <person name="Hiltunen Thoren M."/>
            <person name="Johannesson H."/>
        </authorList>
    </citation>
    <scope>NUCLEOTIDE SEQUENCE</scope>
    <source>
        <strain evidence="7">CBS 538.74</strain>
    </source>
</reference>
<dbReference type="AlphaFoldDB" id="A0AAN6ZUW1"/>
<evidence type="ECO:0000256" key="5">
    <source>
        <dbReference type="SAM" id="MobiDB-lite"/>
    </source>
</evidence>
<evidence type="ECO:0000313" key="8">
    <source>
        <dbReference type="Proteomes" id="UP001302745"/>
    </source>
</evidence>
<dbReference type="SUPFAM" id="SSF52743">
    <property type="entry name" value="Subtilisin-like"/>
    <property type="match status" value="1"/>
</dbReference>
<comment type="caution">
    <text evidence="7">The sequence shown here is derived from an EMBL/GenBank/DDBJ whole genome shotgun (WGS) entry which is preliminary data.</text>
</comment>
<dbReference type="InterPro" id="IPR036852">
    <property type="entry name" value="Peptidase_S8/S53_dom_sf"/>
</dbReference>
<accession>A0AAN6ZUW1</accession>
<comment type="similarity">
    <text evidence="4">Belongs to the peptidase S8 family.</text>
</comment>
<dbReference type="GO" id="GO:0006508">
    <property type="term" value="P:proteolysis"/>
    <property type="evidence" value="ECO:0007669"/>
    <property type="project" value="UniProtKB-KW"/>
</dbReference>
<dbReference type="EMBL" id="MU857030">
    <property type="protein sequence ID" value="KAK4151163.1"/>
    <property type="molecule type" value="Genomic_DNA"/>
</dbReference>
<evidence type="ECO:0000313" key="7">
    <source>
        <dbReference type="EMBL" id="KAK4151163.1"/>
    </source>
</evidence>
<protein>
    <recommendedName>
        <fullName evidence="6">Peptidase S8/S53 domain-containing protein</fullName>
    </recommendedName>
</protein>
<reference evidence="7" key="2">
    <citation type="submission" date="2023-05" db="EMBL/GenBank/DDBJ databases">
        <authorList>
            <consortium name="Lawrence Berkeley National Laboratory"/>
            <person name="Steindorff A."/>
            <person name="Hensen N."/>
            <person name="Bonometti L."/>
            <person name="Westerberg I."/>
            <person name="Brannstrom I.O."/>
            <person name="Guillou S."/>
            <person name="Cros-Aarteil S."/>
            <person name="Calhoun S."/>
            <person name="Haridas S."/>
            <person name="Kuo A."/>
            <person name="Mondo S."/>
            <person name="Pangilinan J."/>
            <person name="Riley R."/>
            <person name="Labutti K."/>
            <person name="Andreopoulos B."/>
            <person name="Lipzen A."/>
            <person name="Chen C."/>
            <person name="Yanf M."/>
            <person name="Daum C."/>
            <person name="Ng V."/>
            <person name="Clum A."/>
            <person name="Ohm R."/>
            <person name="Martin F."/>
            <person name="Silar P."/>
            <person name="Natvig D."/>
            <person name="Lalanne C."/>
            <person name="Gautier V."/>
            <person name="Ament-Velasquez S.L."/>
            <person name="Kruys A."/>
            <person name="Hutchinson M.I."/>
            <person name="Powell A.J."/>
            <person name="Barry K."/>
            <person name="Miller A.N."/>
            <person name="Grigoriev I.V."/>
            <person name="Debuchy R."/>
            <person name="Gladieux P."/>
            <person name="Thoren M.H."/>
            <person name="Johannesson H."/>
        </authorList>
    </citation>
    <scope>NUCLEOTIDE SEQUENCE</scope>
    <source>
        <strain evidence="7">CBS 538.74</strain>
    </source>
</reference>
<evidence type="ECO:0000256" key="1">
    <source>
        <dbReference type="ARBA" id="ARBA00022670"/>
    </source>
</evidence>
<dbReference type="GO" id="GO:0004252">
    <property type="term" value="F:serine-type endopeptidase activity"/>
    <property type="evidence" value="ECO:0007669"/>
    <property type="project" value="UniProtKB-UniRule"/>
</dbReference>
<organism evidence="7 8">
    <name type="scientific">Chaetomidium leptoderma</name>
    <dbReference type="NCBI Taxonomy" id="669021"/>
    <lineage>
        <taxon>Eukaryota</taxon>
        <taxon>Fungi</taxon>
        <taxon>Dikarya</taxon>
        <taxon>Ascomycota</taxon>
        <taxon>Pezizomycotina</taxon>
        <taxon>Sordariomycetes</taxon>
        <taxon>Sordariomycetidae</taxon>
        <taxon>Sordariales</taxon>
        <taxon>Chaetomiaceae</taxon>
        <taxon>Chaetomidium</taxon>
    </lineage>
</organism>
<evidence type="ECO:0000256" key="2">
    <source>
        <dbReference type="ARBA" id="ARBA00022801"/>
    </source>
</evidence>
<dbReference type="Pfam" id="PF00082">
    <property type="entry name" value="Peptidase_S8"/>
    <property type="match status" value="1"/>
</dbReference>
<dbReference type="PRINTS" id="PR00723">
    <property type="entry name" value="SUBTILISIN"/>
</dbReference>
<feature type="active site" description="Charge relay system" evidence="4">
    <location>
        <position position="595"/>
    </location>
</feature>
<keyword evidence="1 4" id="KW-0645">Protease</keyword>
<keyword evidence="2 4" id="KW-0378">Hydrolase</keyword>
<feature type="active site" description="Charge relay system" evidence="4">
    <location>
        <position position="626"/>
    </location>
</feature>